<dbReference type="InterPro" id="IPR015867">
    <property type="entry name" value="N-reg_PII/ATP_PRibTrfase_C"/>
</dbReference>
<evidence type="ECO:0000313" key="2">
    <source>
        <dbReference type="Proteomes" id="UP000326780"/>
    </source>
</evidence>
<dbReference type="GO" id="GO:0006808">
    <property type="term" value="P:regulation of nitrogen utilization"/>
    <property type="evidence" value="ECO:0007669"/>
    <property type="project" value="InterPro"/>
</dbReference>
<evidence type="ECO:0000313" key="1">
    <source>
        <dbReference type="EMBL" id="QFZ81900.1"/>
    </source>
</evidence>
<dbReference type="GO" id="GO:0030234">
    <property type="term" value="F:enzyme regulator activity"/>
    <property type="evidence" value="ECO:0007669"/>
    <property type="project" value="InterPro"/>
</dbReference>
<dbReference type="PROSITE" id="PS51343">
    <property type="entry name" value="PII_GLNB_DOM"/>
    <property type="match status" value="1"/>
</dbReference>
<name>A0A5Q0LWU2_VARPD</name>
<dbReference type="RefSeq" id="WP_153280826.1">
    <property type="nucleotide sequence ID" value="NZ_CP045644.1"/>
</dbReference>
<sequence>MKEIKAYVHSNRVAAVIAALKGASAWGDDARGRLHNLTLYVVKGSLTPLHEAERRYSIELGDEVVNEYKLELHCNDDDVDEFVKIIAAAAHTGQAGAGWIYVMDVGYAQAIA</sequence>
<dbReference type="Proteomes" id="UP000326780">
    <property type="component" value="Chromosome"/>
</dbReference>
<reference evidence="1 2" key="1">
    <citation type="submission" date="2019-10" db="EMBL/GenBank/DDBJ databases">
        <title>Complete genome sequence of Variovorax paradoxus 5C-2.</title>
        <authorList>
            <person name="Gogoleva N.E."/>
            <person name="Balkin A.S."/>
        </authorList>
    </citation>
    <scope>NUCLEOTIDE SEQUENCE [LARGE SCALE GENOMIC DNA]</scope>
    <source>
        <strain evidence="1 2">5C-2</strain>
    </source>
</reference>
<dbReference type="Gene3D" id="3.30.70.120">
    <property type="match status" value="1"/>
</dbReference>
<protein>
    <submittedName>
        <fullName evidence="1">P-II family nitrogen regulator</fullName>
    </submittedName>
</protein>
<dbReference type="InterPro" id="IPR011322">
    <property type="entry name" value="N-reg_PII-like_a/b"/>
</dbReference>
<dbReference type="AlphaFoldDB" id="A0A5Q0LWU2"/>
<accession>A0A5Q0LWU2</accession>
<dbReference type="SMART" id="SM00938">
    <property type="entry name" value="P-II"/>
    <property type="match status" value="1"/>
</dbReference>
<dbReference type="InterPro" id="IPR002187">
    <property type="entry name" value="N-reg_PII"/>
</dbReference>
<dbReference type="SUPFAM" id="SSF54913">
    <property type="entry name" value="GlnB-like"/>
    <property type="match status" value="1"/>
</dbReference>
<proteinExistence type="predicted"/>
<organism evidence="1 2">
    <name type="scientific">Variovorax paradoxus</name>
    <dbReference type="NCBI Taxonomy" id="34073"/>
    <lineage>
        <taxon>Bacteria</taxon>
        <taxon>Pseudomonadati</taxon>
        <taxon>Pseudomonadota</taxon>
        <taxon>Betaproteobacteria</taxon>
        <taxon>Burkholderiales</taxon>
        <taxon>Comamonadaceae</taxon>
        <taxon>Variovorax</taxon>
    </lineage>
</organism>
<dbReference type="EMBL" id="CP045644">
    <property type="protein sequence ID" value="QFZ81900.1"/>
    <property type="molecule type" value="Genomic_DNA"/>
</dbReference>
<gene>
    <name evidence="1" type="ORF">GFK26_03490</name>
</gene>